<name>A0ACC0XJG9_9ROSI</name>
<reference evidence="2" key="1">
    <citation type="journal article" date="2023" name="G3 (Bethesda)">
        <title>Genome assembly and association tests identify interacting loci associated with vigor, precocity, and sex in interspecific pistachio rootstocks.</title>
        <authorList>
            <person name="Palmer W."/>
            <person name="Jacygrad E."/>
            <person name="Sagayaradj S."/>
            <person name="Cavanaugh K."/>
            <person name="Han R."/>
            <person name="Bertier L."/>
            <person name="Beede B."/>
            <person name="Kafkas S."/>
            <person name="Golino D."/>
            <person name="Preece J."/>
            <person name="Michelmore R."/>
        </authorList>
    </citation>
    <scope>NUCLEOTIDE SEQUENCE [LARGE SCALE GENOMIC DNA]</scope>
</reference>
<accession>A0ACC0XJG9</accession>
<proteinExistence type="predicted"/>
<gene>
    <name evidence="1" type="ORF">Pint_10530</name>
</gene>
<keyword evidence="2" id="KW-1185">Reference proteome</keyword>
<dbReference type="EMBL" id="CM047747">
    <property type="protein sequence ID" value="KAJ0018265.1"/>
    <property type="molecule type" value="Genomic_DNA"/>
</dbReference>
<organism evidence="1 2">
    <name type="scientific">Pistacia integerrima</name>
    <dbReference type="NCBI Taxonomy" id="434235"/>
    <lineage>
        <taxon>Eukaryota</taxon>
        <taxon>Viridiplantae</taxon>
        <taxon>Streptophyta</taxon>
        <taxon>Embryophyta</taxon>
        <taxon>Tracheophyta</taxon>
        <taxon>Spermatophyta</taxon>
        <taxon>Magnoliopsida</taxon>
        <taxon>eudicotyledons</taxon>
        <taxon>Gunneridae</taxon>
        <taxon>Pentapetalae</taxon>
        <taxon>rosids</taxon>
        <taxon>malvids</taxon>
        <taxon>Sapindales</taxon>
        <taxon>Anacardiaceae</taxon>
        <taxon>Pistacia</taxon>
    </lineage>
</organism>
<comment type="caution">
    <text evidence="1">The sequence shown here is derived from an EMBL/GenBank/DDBJ whole genome shotgun (WGS) entry which is preliminary data.</text>
</comment>
<evidence type="ECO:0000313" key="2">
    <source>
        <dbReference type="Proteomes" id="UP001163603"/>
    </source>
</evidence>
<protein>
    <submittedName>
        <fullName evidence="1">Uncharacterized protein</fullName>
    </submittedName>
</protein>
<dbReference type="Proteomes" id="UP001163603">
    <property type="component" value="Chromosome 12"/>
</dbReference>
<sequence length="112" mass="12391">MQLFRPNHNQEELNKLSPGPPSTFRITDWQKRKAQISATATQQPGTIGVSHTTTFTGQHFFPDAQGIMSTSSAAPSDDTQRPLRASHSAINDHDEIMEVEDEVDDSSDSPNR</sequence>
<evidence type="ECO:0000313" key="1">
    <source>
        <dbReference type="EMBL" id="KAJ0018265.1"/>
    </source>
</evidence>